<dbReference type="EMBL" id="VAWA01000007">
    <property type="protein sequence ID" value="TLP75776.1"/>
    <property type="molecule type" value="Genomic_DNA"/>
</dbReference>
<dbReference type="Gene3D" id="3.50.50.60">
    <property type="entry name" value="FAD/NAD(P)-binding domain"/>
    <property type="match status" value="2"/>
</dbReference>
<dbReference type="PANTHER" id="PTHR43757:SF2">
    <property type="entry name" value="AMINOMETHYLTRANSFERASE, MITOCHONDRIAL"/>
    <property type="match status" value="1"/>
</dbReference>
<dbReference type="Pfam" id="PF13510">
    <property type="entry name" value="Fer2_4"/>
    <property type="match status" value="1"/>
</dbReference>
<dbReference type="Pfam" id="PF01571">
    <property type="entry name" value="GCV_T"/>
    <property type="match status" value="1"/>
</dbReference>
<feature type="region of interest" description="Disordered" evidence="3">
    <location>
        <begin position="1"/>
        <end position="20"/>
    </location>
</feature>
<dbReference type="SUPFAM" id="SSF103025">
    <property type="entry name" value="Folate-binding domain"/>
    <property type="match status" value="2"/>
</dbReference>
<comment type="caution">
    <text evidence="7">The sequence shown here is derived from an EMBL/GenBank/DDBJ whole genome shotgun (WGS) entry which is preliminary data.</text>
</comment>
<evidence type="ECO:0000256" key="2">
    <source>
        <dbReference type="ARBA" id="ARBA00023002"/>
    </source>
</evidence>
<keyword evidence="8" id="KW-1185">Reference proteome</keyword>
<feature type="compositionally biased region" description="Low complexity" evidence="3">
    <location>
        <begin position="451"/>
        <end position="462"/>
    </location>
</feature>
<feature type="region of interest" description="Disordered" evidence="3">
    <location>
        <begin position="451"/>
        <end position="474"/>
    </location>
</feature>
<dbReference type="Pfam" id="PF08669">
    <property type="entry name" value="GCV_T_C"/>
    <property type="match status" value="1"/>
</dbReference>
<feature type="region of interest" description="Disordered" evidence="3">
    <location>
        <begin position="948"/>
        <end position="981"/>
    </location>
</feature>
<accession>A0A5R9AD50</accession>
<dbReference type="Proteomes" id="UP000306544">
    <property type="component" value="Unassembled WGS sequence"/>
</dbReference>
<evidence type="ECO:0000256" key="1">
    <source>
        <dbReference type="ARBA" id="ARBA00008609"/>
    </source>
</evidence>
<dbReference type="GO" id="GO:0016491">
    <property type="term" value="F:oxidoreductase activity"/>
    <property type="evidence" value="ECO:0007669"/>
    <property type="project" value="UniProtKB-KW"/>
</dbReference>
<name>A0A5R9AD50_9MICC</name>
<organism evidence="7 8">
    <name type="scientific">Nesterenkonia sphaerica</name>
    <dbReference type="NCBI Taxonomy" id="1804988"/>
    <lineage>
        <taxon>Bacteria</taxon>
        <taxon>Bacillati</taxon>
        <taxon>Actinomycetota</taxon>
        <taxon>Actinomycetes</taxon>
        <taxon>Micrococcales</taxon>
        <taxon>Micrococcaceae</taxon>
        <taxon>Nesterenkonia</taxon>
    </lineage>
</organism>
<dbReference type="InterPro" id="IPR041854">
    <property type="entry name" value="BFD-like_2Fe2S-bd_dom_sf"/>
</dbReference>
<dbReference type="Gene3D" id="3.30.1360.120">
    <property type="entry name" value="Probable tRNA modification gtpase trme, domain 1"/>
    <property type="match status" value="2"/>
</dbReference>
<dbReference type="InterPro" id="IPR013977">
    <property type="entry name" value="GcvT_C"/>
</dbReference>
<dbReference type="InterPro" id="IPR027266">
    <property type="entry name" value="TrmE/GcvT-like"/>
</dbReference>
<dbReference type="Gene3D" id="3.30.70.1520">
    <property type="entry name" value="Heterotetrameric sarcosine oxidase"/>
    <property type="match status" value="1"/>
</dbReference>
<dbReference type="PANTHER" id="PTHR43757">
    <property type="entry name" value="AMINOMETHYLTRANSFERASE"/>
    <property type="match status" value="1"/>
</dbReference>
<evidence type="ECO:0000313" key="8">
    <source>
        <dbReference type="Proteomes" id="UP000306544"/>
    </source>
</evidence>
<dbReference type="Pfam" id="PF12831">
    <property type="entry name" value="FAD_oxidored"/>
    <property type="match status" value="1"/>
</dbReference>
<feature type="domain" description="GCVT N-terminal" evidence="4">
    <location>
        <begin position="584"/>
        <end position="847"/>
    </location>
</feature>
<dbReference type="InterPro" id="IPR029043">
    <property type="entry name" value="GcvT/YgfZ_C"/>
</dbReference>
<evidence type="ECO:0000256" key="3">
    <source>
        <dbReference type="SAM" id="MobiDB-lite"/>
    </source>
</evidence>
<dbReference type="SUPFAM" id="SSF101790">
    <property type="entry name" value="Aminomethyltransferase beta-barrel domain"/>
    <property type="match status" value="1"/>
</dbReference>
<gene>
    <name evidence="7" type="ORF">FEF27_07020</name>
</gene>
<dbReference type="Pfam" id="PF17806">
    <property type="entry name" value="SO_alpha_A3"/>
    <property type="match status" value="1"/>
</dbReference>
<dbReference type="Gene3D" id="3.10.20.440">
    <property type="entry name" value="2Fe-2S iron-sulphur cluster binding domain, sarcosine oxidase, alpha subunit, N-terminal domain"/>
    <property type="match status" value="1"/>
</dbReference>
<dbReference type="InterPro" id="IPR036188">
    <property type="entry name" value="FAD/NAD-bd_sf"/>
</dbReference>
<sequence length="1178" mass="126967">MTSTQRTGQQPRRLPPQPGEVIDRDRTLQFLWNGRRLSGYEGDSIISALAAAGEQVFSRSFKYHRLRGILSATMHDPHCMLQVDDEPNVRAAHRLLREGMGVTSQNTWPSLHLDLKAVTQLGGRFLAPGFYYKTFMWPRRLWPTYEKVLRQFVHAGRVDQSARGERYEKRYAHTDVLVAGGGPAGMAAALAAAQAGARVMLVEEEHQLGGHLRWANSAGAAELADQVRKAEGIHVLTNATVAARYDGNWCAVIQREPAPGEPERILKTRTGSLVVAAGLIERPYIFSGNDLPGVMLSSAARRLIALHAVAPGERAVVLTANPEGDAAVAHLERAGIEVARVVDARTGGNVRRARGRKTLQQVELTDGTRIEADLLVTATGWTAPTALLNMSGAAPEYVPQAARFLSSAQPQAGVYSTGGLVGDGDAEQLHQHGAAVGIQAAQHALRKRRAAVAATPTGVPATENESPSSPGPVAPLPVPEHPELFRSTTHGMVDFSEDVTSRDLESAVREGYESSELVKRYTTVTMGPTQGKFELVNALAVIASTTGKTIAETGATTWRPMYTSVTLGALAGRNYDPVRYSELQPWHASHGAVPLVAGQWIRPEHYGDPVAEVKAVRRGVGIIDVTPIGKLDLRGPDVPKLLNQLYVNKWSRLAIGRVRYGVMCAEDGVVFDDGVTARLGEEHYVMSTTSSGAGAVWEWVEEWLQTMHPDWQVHVTPVTTAYTSINVAGPHSRRLVSRLTEGVDLSAEEFGYMRVRTGRVAGVDESILWRIGFTGELSYEIHVPASYGLHVWEALLSAGEDLGVTPFGVEAQRVLRLEKGHLIVGQDTDGLTKAYSAGLDWAVKLDKPDFAGKPELVWQHEQGSGHRLVAIQPVDPGVVPEEAAQVLFPTGRIGGRITSSRYSPTLNRSICLGQVERALSDPGTVLDIRLADGRIVQGTVMPQLAHVDPEGTRLNNDTGPEAPERWADPVARGSVPAPGPKTSIAGWEVSTEQSMAPLTLADVTPLVKISVRAAPDGVTADRMPAAFGQARPWGDRLLVVGSGPGEWMVLAEPGERAAALNELSEILQDAEELTSIVDLTHGRALFQLSGESAAELLAAVCAIDLADDMVPDGAALRTNVAGVVTDLIRHDEEGGRRRYLLHCERSSGRYLHATLLDAGRSHGVAETGYPASGSVIRR</sequence>
<evidence type="ECO:0000259" key="6">
    <source>
        <dbReference type="Pfam" id="PF17806"/>
    </source>
</evidence>
<comment type="similarity">
    <text evidence="1">Belongs to the GcvT family.</text>
</comment>
<keyword evidence="2" id="KW-0560">Oxidoreductase</keyword>
<evidence type="ECO:0000259" key="4">
    <source>
        <dbReference type="Pfam" id="PF01571"/>
    </source>
</evidence>
<dbReference type="PRINTS" id="PR00469">
    <property type="entry name" value="PNDRDTASEII"/>
</dbReference>
<feature type="domain" description="Aminomethyltransferase C-terminal" evidence="5">
    <location>
        <begin position="867"/>
        <end position="941"/>
    </location>
</feature>
<reference evidence="7 8" key="1">
    <citation type="submission" date="2019-05" db="EMBL/GenBank/DDBJ databases">
        <title>Nesterenkonia sp. GY239, isolated from the Southern Atlantic Ocean.</title>
        <authorList>
            <person name="Zhang G."/>
        </authorList>
    </citation>
    <scope>NUCLEOTIDE SEQUENCE [LARGE SCALE GENOMIC DNA]</scope>
    <source>
        <strain evidence="7 8">GY239</strain>
    </source>
</reference>
<evidence type="ECO:0000313" key="7">
    <source>
        <dbReference type="EMBL" id="TLP75776.1"/>
    </source>
</evidence>
<dbReference type="AlphaFoldDB" id="A0A5R9AD50"/>
<dbReference type="InterPro" id="IPR028896">
    <property type="entry name" value="GcvT/YgfZ/DmdA"/>
</dbReference>
<feature type="compositionally biased region" description="Low complexity" evidence="3">
    <location>
        <begin position="1"/>
        <end position="12"/>
    </location>
</feature>
<dbReference type="Gene3D" id="1.10.10.1100">
    <property type="entry name" value="BFD-like [2Fe-2S]-binding domain"/>
    <property type="match status" value="1"/>
</dbReference>
<proteinExistence type="inferred from homology"/>
<dbReference type="RefSeq" id="WP_138170141.1">
    <property type="nucleotide sequence ID" value="NZ_VAWA01000007.1"/>
</dbReference>
<feature type="domain" description="SoxA A3" evidence="6">
    <location>
        <begin position="492"/>
        <end position="573"/>
    </location>
</feature>
<dbReference type="OrthoDB" id="5287468at2"/>
<dbReference type="InterPro" id="IPR006222">
    <property type="entry name" value="GCVT_N"/>
</dbReference>
<dbReference type="InterPro" id="IPR042204">
    <property type="entry name" value="2Fe-2S-bd_N"/>
</dbReference>
<protein>
    <submittedName>
        <fullName evidence="7">FAD-dependent oxidoreductase</fullName>
    </submittedName>
</protein>
<evidence type="ECO:0000259" key="5">
    <source>
        <dbReference type="Pfam" id="PF08669"/>
    </source>
</evidence>
<dbReference type="SUPFAM" id="SSF51905">
    <property type="entry name" value="FAD/NAD(P)-binding domain"/>
    <property type="match status" value="1"/>
</dbReference>
<dbReference type="InterPro" id="IPR041117">
    <property type="entry name" value="SoxA_A3"/>
</dbReference>